<dbReference type="Gene3D" id="1.10.10.10">
    <property type="entry name" value="Winged helix-like DNA-binding domain superfamily/Winged helix DNA-binding domain"/>
    <property type="match status" value="1"/>
</dbReference>
<dbReference type="Gene3D" id="3.40.1410.10">
    <property type="entry name" value="Chorismate lyase-like"/>
    <property type="match status" value="1"/>
</dbReference>
<dbReference type="InterPro" id="IPR000524">
    <property type="entry name" value="Tscrpt_reg_HTH_GntR"/>
</dbReference>
<feature type="domain" description="HTH gntR-type" evidence="4">
    <location>
        <begin position="8"/>
        <end position="76"/>
    </location>
</feature>
<dbReference type="GO" id="GO:0003700">
    <property type="term" value="F:DNA-binding transcription factor activity"/>
    <property type="evidence" value="ECO:0007669"/>
    <property type="project" value="InterPro"/>
</dbReference>
<dbReference type="InterPro" id="IPR028978">
    <property type="entry name" value="Chorismate_lyase_/UTRA_dom_sf"/>
</dbReference>
<reference evidence="5 6" key="1">
    <citation type="submission" date="2010-08" db="EMBL/GenBank/DDBJ databases">
        <authorList>
            <person name="Weinstock G."/>
            <person name="Sodergren E."/>
            <person name="Clifton S."/>
            <person name="Fulton L."/>
            <person name="Fulton B."/>
            <person name="Courtney L."/>
            <person name="Fronick C."/>
            <person name="Harrison M."/>
            <person name="Strong C."/>
            <person name="Farmer C."/>
            <person name="Delahaunty K."/>
            <person name="Markovic C."/>
            <person name="Hall O."/>
            <person name="Minx P."/>
            <person name="Tomlinson C."/>
            <person name="Mitreva M."/>
            <person name="Hou S."/>
            <person name="Chen J."/>
            <person name="Wollam A."/>
            <person name="Pepin K.H."/>
            <person name="Johnson M."/>
            <person name="Bhonagiri V."/>
            <person name="Zhang X."/>
            <person name="Suruliraj S."/>
            <person name="Warren W."/>
            <person name="Chinwalla A."/>
            <person name="Mardis E.R."/>
            <person name="Wilson R.K."/>
        </authorList>
    </citation>
    <scope>NUCLEOTIDE SEQUENCE [LARGE SCALE GENOMIC DNA]</scope>
    <source>
        <strain evidence="5 6">F0204</strain>
    </source>
</reference>
<evidence type="ECO:0000313" key="5">
    <source>
        <dbReference type="EMBL" id="EFW24567.1"/>
    </source>
</evidence>
<organism evidence="5 6">
    <name type="scientific">Solobacterium moorei F0204</name>
    <dbReference type="NCBI Taxonomy" id="706433"/>
    <lineage>
        <taxon>Bacteria</taxon>
        <taxon>Bacillati</taxon>
        <taxon>Bacillota</taxon>
        <taxon>Erysipelotrichia</taxon>
        <taxon>Erysipelotrichales</taxon>
        <taxon>Erysipelotrichaceae</taxon>
        <taxon>Solobacterium</taxon>
    </lineage>
</organism>
<evidence type="ECO:0000256" key="3">
    <source>
        <dbReference type="ARBA" id="ARBA00023163"/>
    </source>
</evidence>
<keyword evidence="3" id="KW-0804">Transcription</keyword>
<evidence type="ECO:0000313" key="6">
    <source>
        <dbReference type="Proteomes" id="UP000004097"/>
    </source>
</evidence>
<dbReference type="InterPro" id="IPR050679">
    <property type="entry name" value="Bact_HTH_transcr_reg"/>
</dbReference>
<name>E7MMX9_9FIRM</name>
<comment type="caution">
    <text evidence="5">The sequence shown here is derived from an EMBL/GenBank/DDBJ whole genome shotgun (WGS) entry which is preliminary data.</text>
</comment>
<dbReference type="SMART" id="SM00866">
    <property type="entry name" value="UTRA"/>
    <property type="match status" value="1"/>
</dbReference>
<proteinExistence type="predicted"/>
<dbReference type="AlphaFoldDB" id="E7MMX9"/>
<dbReference type="PANTHER" id="PTHR44846:SF1">
    <property type="entry name" value="MANNOSYL-D-GLYCERATE TRANSPORT_METABOLISM SYSTEM REPRESSOR MNGR-RELATED"/>
    <property type="match status" value="1"/>
</dbReference>
<dbReference type="InterPro" id="IPR011663">
    <property type="entry name" value="UTRA"/>
</dbReference>
<dbReference type="SUPFAM" id="SSF46785">
    <property type="entry name" value="Winged helix' DNA-binding domain"/>
    <property type="match status" value="1"/>
</dbReference>
<accession>E7MMX9</accession>
<dbReference type="STRING" id="706433.HMPREF9430_00897"/>
<dbReference type="InterPro" id="IPR036390">
    <property type="entry name" value="WH_DNA-bd_sf"/>
</dbReference>
<evidence type="ECO:0000256" key="1">
    <source>
        <dbReference type="ARBA" id="ARBA00023015"/>
    </source>
</evidence>
<dbReference type="HOGENOM" id="CLU_063236_2_1_9"/>
<keyword evidence="1" id="KW-0805">Transcription regulation</keyword>
<evidence type="ECO:0000256" key="2">
    <source>
        <dbReference type="ARBA" id="ARBA00023125"/>
    </source>
</evidence>
<dbReference type="PANTHER" id="PTHR44846">
    <property type="entry name" value="MANNOSYL-D-GLYCERATE TRANSPORT/METABOLISM SYSTEM REPRESSOR MNGR-RELATED"/>
    <property type="match status" value="1"/>
</dbReference>
<dbReference type="Pfam" id="PF00392">
    <property type="entry name" value="GntR"/>
    <property type="match status" value="1"/>
</dbReference>
<protein>
    <submittedName>
        <fullName evidence="5">Transcriptional regulator, GntR family</fullName>
    </submittedName>
</protein>
<dbReference type="EMBL" id="AECQ01000018">
    <property type="protein sequence ID" value="EFW24567.1"/>
    <property type="molecule type" value="Genomic_DNA"/>
</dbReference>
<dbReference type="PRINTS" id="PR00035">
    <property type="entry name" value="HTHGNTR"/>
</dbReference>
<gene>
    <name evidence="5" type="ORF">HMPREF9430_00897</name>
</gene>
<keyword evidence="2" id="KW-0238">DNA-binding</keyword>
<dbReference type="SMART" id="SM00345">
    <property type="entry name" value="HTH_GNTR"/>
    <property type="match status" value="1"/>
</dbReference>
<dbReference type="GO" id="GO:0003677">
    <property type="term" value="F:DNA binding"/>
    <property type="evidence" value="ECO:0007669"/>
    <property type="project" value="UniProtKB-KW"/>
</dbReference>
<dbReference type="CDD" id="cd07377">
    <property type="entry name" value="WHTH_GntR"/>
    <property type="match status" value="1"/>
</dbReference>
<keyword evidence="6" id="KW-1185">Reference proteome</keyword>
<dbReference type="InterPro" id="IPR036388">
    <property type="entry name" value="WH-like_DNA-bd_sf"/>
</dbReference>
<dbReference type="Pfam" id="PF07702">
    <property type="entry name" value="UTRA"/>
    <property type="match status" value="1"/>
</dbReference>
<dbReference type="PROSITE" id="PS50949">
    <property type="entry name" value="HTH_GNTR"/>
    <property type="match status" value="1"/>
</dbReference>
<dbReference type="Proteomes" id="UP000004097">
    <property type="component" value="Unassembled WGS sequence"/>
</dbReference>
<evidence type="ECO:0000259" key="4">
    <source>
        <dbReference type="PROSITE" id="PS50949"/>
    </source>
</evidence>
<dbReference type="GO" id="GO:0045892">
    <property type="term" value="P:negative regulation of DNA-templated transcription"/>
    <property type="evidence" value="ECO:0007669"/>
    <property type="project" value="TreeGrafter"/>
</dbReference>
<sequence>MKFMNYQIPLYIQLKNLIIQRIKDGEYLPGEKIPSEREMSSLYHINRMTVKHAVNALIDEGYLFRIKNNGTFVTKKIANKILYLNDHSTGKSIGLGAFINKHGLTLKNTILEEGIIKDQTYIEKKLNLNHGEQIYALHRLRKIDSESIALEYCYLPFKYFDDIQNHDFSKASLYDYMKQKEHFPISFEQKLTIQKAFHPITKIMNIPSDSYIYNLEYIGHDSSGTVVEFTTSYMPCDKAEYGFETFKSE</sequence>
<dbReference type="eggNOG" id="COG2188">
    <property type="taxonomic scope" value="Bacteria"/>
</dbReference>
<dbReference type="SUPFAM" id="SSF64288">
    <property type="entry name" value="Chorismate lyase-like"/>
    <property type="match status" value="1"/>
</dbReference>